<evidence type="ECO:0000256" key="1">
    <source>
        <dbReference type="SAM" id="MobiDB-lite"/>
    </source>
</evidence>
<organism evidence="3 4">
    <name type="scientific">Cephalotus follicularis</name>
    <name type="common">Albany pitcher plant</name>
    <dbReference type="NCBI Taxonomy" id="3775"/>
    <lineage>
        <taxon>Eukaryota</taxon>
        <taxon>Viridiplantae</taxon>
        <taxon>Streptophyta</taxon>
        <taxon>Embryophyta</taxon>
        <taxon>Tracheophyta</taxon>
        <taxon>Spermatophyta</taxon>
        <taxon>Magnoliopsida</taxon>
        <taxon>eudicotyledons</taxon>
        <taxon>Gunneridae</taxon>
        <taxon>Pentapetalae</taxon>
        <taxon>rosids</taxon>
        <taxon>fabids</taxon>
        <taxon>Oxalidales</taxon>
        <taxon>Cephalotaceae</taxon>
        <taxon>Cephalotus</taxon>
    </lineage>
</organism>
<feature type="compositionally biased region" description="Polar residues" evidence="1">
    <location>
        <begin position="93"/>
        <end position="106"/>
    </location>
</feature>
<evidence type="ECO:0000313" key="3">
    <source>
        <dbReference type="EMBL" id="GAV77604.1"/>
    </source>
</evidence>
<keyword evidence="2" id="KW-0472">Membrane</keyword>
<keyword evidence="2" id="KW-0812">Transmembrane</keyword>
<dbReference type="OrthoDB" id="999321at2759"/>
<gene>
    <name evidence="3" type="ORF">CFOL_v3_21075</name>
</gene>
<reference evidence="4" key="1">
    <citation type="submission" date="2016-04" db="EMBL/GenBank/DDBJ databases">
        <title>Cephalotus genome sequencing.</title>
        <authorList>
            <person name="Fukushima K."/>
            <person name="Hasebe M."/>
            <person name="Fang X."/>
        </authorList>
    </citation>
    <scope>NUCLEOTIDE SEQUENCE [LARGE SCALE GENOMIC DNA]</scope>
    <source>
        <strain evidence="4">cv. St1</strain>
    </source>
</reference>
<dbReference type="FunCoup" id="A0A1Q3CBJ1">
    <property type="interactions" value="76"/>
</dbReference>
<dbReference type="PANTHER" id="PTHR34268">
    <property type="entry name" value="OS01G0321850 PROTEIN"/>
    <property type="match status" value="1"/>
</dbReference>
<evidence type="ECO:0000313" key="4">
    <source>
        <dbReference type="Proteomes" id="UP000187406"/>
    </source>
</evidence>
<comment type="caution">
    <text evidence="3">The sequence shown here is derived from an EMBL/GenBank/DDBJ whole genome shotgun (WGS) entry which is preliminary data.</text>
</comment>
<dbReference type="STRING" id="3775.A0A1Q3CBJ1"/>
<proteinExistence type="predicted"/>
<sequence>MGHYKISKLVTNRRSLKMESSLLGDVLMKIGMFVLVQALVYLILSKSSTIFSNGNNRRSHSFKSATPVSIRRILAALQDMPPEPSPSPRDYLQSATNIHQDNSPADNDQKLS</sequence>
<evidence type="ECO:0000256" key="2">
    <source>
        <dbReference type="SAM" id="Phobius"/>
    </source>
</evidence>
<protein>
    <submittedName>
        <fullName evidence="3">Uncharacterized protein</fullName>
    </submittedName>
</protein>
<dbReference type="PANTHER" id="PTHR34268:SF8">
    <property type="entry name" value="FAE DOMAIN-CONTAINING PROTEIN"/>
    <property type="match status" value="1"/>
</dbReference>
<accession>A0A1Q3CBJ1</accession>
<dbReference type="AlphaFoldDB" id="A0A1Q3CBJ1"/>
<dbReference type="InParanoid" id="A0A1Q3CBJ1"/>
<feature type="region of interest" description="Disordered" evidence="1">
    <location>
        <begin position="78"/>
        <end position="112"/>
    </location>
</feature>
<name>A0A1Q3CBJ1_CEPFO</name>
<keyword evidence="4" id="KW-1185">Reference proteome</keyword>
<dbReference type="EMBL" id="BDDD01001651">
    <property type="protein sequence ID" value="GAV77604.1"/>
    <property type="molecule type" value="Genomic_DNA"/>
</dbReference>
<keyword evidence="2" id="KW-1133">Transmembrane helix</keyword>
<dbReference type="Proteomes" id="UP000187406">
    <property type="component" value="Unassembled WGS sequence"/>
</dbReference>
<feature type="transmembrane region" description="Helical" evidence="2">
    <location>
        <begin position="21"/>
        <end position="44"/>
    </location>
</feature>